<comment type="caution">
    <text evidence="2">The sequence shown here is derived from an EMBL/GenBank/DDBJ whole genome shotgun (WGS) entry which is preliminary data.</text>
</comment>
<name>A0A0F8X3Q7_9ZZZZ</name>
<dbReference type="CDD" id="cd15482">
    <property type="entry name" value="Sialidase_non-viral"/>
    <property type="match status" value="1"/>
</dbReference>
<evidence type="ECO:0008006" key="3">
    <source>
        <dbReference type="Google" id="ProtNLM"/>
    </source>
</evidence>
<reference evidence="2" key="1">
    <citation type="journal article" date="2015" name="Nature">
        <title>Complex archaea that bridge the gap between prokaryotes and eukaryotes.</title>
        <authorList>
            <person name="Spang A."/>
            <person name="Saw J.H."/>
            <person name="Jorgensen S.L."/>
            <person name="Zaremba-Niedzwiedzka K."/>
            <person name="Martijn J."/>
            <person name="Lind A.E."/>
            <person name="van Eijk R."/>
            <person name="Schleper C."/>
            <person name="Guy L."/>
            <person name="Ettema T.J."/>
        </authorList>
    </citation>
    <scope>NUCLEOTIDE SEQUENCE</scope>
</reference>
<dbReference type="SUPFAM" id="SSF50939">
    <property type="entry name" value="Sialidases"/>
    <property type="match status" value="1"/>
</dbReference>
<evidence type="ECO:0000256" key="1">
    <source>
        <dbReference type="SAM" id="MobiDB-lite"/>
    </source>
</evidence>
<organism evidence="2">
    <name type="scientific">marine sediment metagenome</name>
    <dbReference type="NCBI Taxonomy" id="412755"/>
    <lineage>
        <taxon>unclassified sequences</taxon>
        <taxon>metagenomes</taxon>
        <taxon>ecological metagenomes</taxon>
    </lineage>
</organism>
<sequence>SWTSPDTVGAGLGIAPRIYPITDQLWFALNGTGSAQQASGPGRRTKDGGDTWGDTPDPRPAGDGIVQFALDAGGRIWCAVPHSSKVYVYWSNDEGDTWNLSRTIDDASFNAVWKILPHPTNQNTIAVISYTTTPQEGAINYTLDRGSTWNSNRTSDLYRWTASVNLYYDAVLLSNNRIVAIGPLAASGGSPLWRVIYSDDWGANWSVAFSVAGSGVRFSNLFVSPGGARLGFVYVEDRTASPGDWHLALSTNGGSAFSVTALATELETLWTTDVDDDGFLSTMSPERDALYCILRKGAVPQAFRLTPISAAGVWTDITTDLDAALDYNFKGMAVIPRVGA</sequence>
<evidence type="ECO:0000313" key="2">
    <source>
        <dbReference type="EMBL" id="KKK63563.1"/>
    </source>
</evidence>
<feature type="non-terminal residue" evidence="2">
    <location>
        <position position="1"/>
    </location>
</feature>
<dbReference type="Gene3D" id="2.130.10.10">
    <property type="entry name" value="YVTN repeat-like/Quinoprotein amine dehydrogenase"/>
    <property type="match status" value="1"/>
</dbReference>
<proteinExistence type="predicted"/>
<dbReference type="InterPro" id="IPR015943">
    <property type="entry name" value="WD40/YVTN_repeat-like_dom_sf"/>
</dbReference>
<feature type="region of interest" description="Disordered" evidence="1">
    <location>
        <begin position="32"/>
        <end position="62"/>
    </location>
</feature>
<protein>
    <recommendedName>
        <fullName evidence="3">Sialidase domain-containing protein</fullName>
    </recommendedName>
</protein>
<dbReference type="EMBL" id="LAZR01061445">
    <property type="protein sequence ID" value="KKK63563.1"/>
    <property type="molecule type" value="Genomic_DNA"/>
</dbReference>
<dbReference type="AlphaFoldDB" id="A0A0F8X3Q7"/>
<accession>A0A0F8X3Q7</accession>
<gene>
    <name evidence="2" type="ORF">LCGC14_2993010</name>
</gene>
<dbReference type="InterPro" id="IPR036278">
    <property type="entry name" value="Sialidase_sf"/>
</dbReference>